<accession>A0AA86IV84</accession>
<gene>
    <name evidence="3" type="ORF">ENKO_44100</name>
</gene>
<dbReference type="SUPFAM" id="SSF52833">
    <property type="entry name" value="Thioredoxin-like"/>
    <property type="match status" value="1"/>
</dbReference>
<dbReference type="InterPro" id="IPR041205">
    <property type="entry name" value="ScsC_N"/>
</dbReference>
<protein>
    <submittedName>
        <fullName evidence="3">DSBA oxidoreductase</fullName>
    </submittedName>
</protein>
<keyword evidence="1" id="KW-0732">Signal</keyword>
<dbReference type="Gene3D" id="3.40.30.10">
    <property type="entry name" value="Glutaredoxin"/>
    <property type="match status" value="1"/>
</dbReference>
<evidence type="ECO:0000313" key="4">
    <source>
        <dbReference type="Proteomes" id="UP000682928"/>
    </source>
</evidence>
<feature type="domain" description="Thioredoxin" evidence="2">
    <location>
        <begin position="23"/>
        <end position="261"/>
    </location>
</feature>
<keyword evidence="3" id="KW-0614">Plasmid</keyword>
<dbReference type="InterPro" id="IPR012336">
    <property type="entry name" value="Thioredoxin-like_fold"/>
</dbReference>
<feature type="chain" id="PRO_5041711758" evidence="1">
    <location>
        <begin position="26"/>
        <end position="261"/>
    </location>
</feature>
<evidence type="ECO:0000256" key="1">
    <source>
        <dbReference type="SAM" id="SignalP"/>
    </source>
</evidence>
<geneLocation type="plasmid" evidence="3 4">
    <name>pENKO-1</name>
</geneLocation>
<dbReference type="Pfam" id="PF13462">
    <property type="entry name" value="Thioredoxin_4"/>
    <property type="match status" value="1"/>
</dbReference>
<dbReference type="AlphaFoldDB" id="A0AA86IV84"/>
<dbReference type="InterPro" id="IPR013766">
    <property type="entry name" value="Thioredoxin_domain"/>
</dbReference>
<organism evidence="3 4">
    <name type="scientific">Enterobacter kobei</name>
    <dbReference type="NCBI Taxonomy" id="208224"/>
    <lineage>
        <taxon>Bacteria</taxon>
        <taxon>Pseudomonadati</taxon>
        <taxon>Pseudomonadota</taxon>
        <taxon>Gammaproteobacteria</taxon>
        <taxon>Enterobacterales</taxon>
        <taxon>Enterobacteriaceae</taxon>
        <taxon>Enterobacter</taxon>
        <taxon>Enterobacter cloacae complex</taxon>
    </lineage>
</organism>
<name>A0AA86IV84_9ENTR</name>
<evidence type="ECO:0000259" key="2">
    <source>
        <dbReference type="PROSITE" id="PS51352"/>
    </source>
</evidence>
<sequence length="261" mass="28343">MVLRHKVLSLLVTTCILFSENTLSATPPAPFTAEQEARIGQIAGEYLLAHPEILVQVSQKLQQQQHARAQLRFAIKVMEHQGELLNDPDTPSTGPDDAAVAVVEFFDYQCIICTQQAPVIEQIMGASPDVRFIFKEWPIFAQKWPASENAALQGISIWKEHGSKAYMVYHNGLYRTGHNEGKLTAADITAVTASAGVKVQSAGDHHDVLVRTDALAQALDLTGTPGIIVMPVKNATPDRITVFPGMATAAQLQAAIAKARQ</sequence>
<proteinExistence type="predicted"/>
<dbReference type="Pfam" id="PF18312">
    <property type="entry name" value="ScsC_N"/>
    <property type="match status" value="1"/>
</dbReference>
<dbReference type="EMBL" id="AP024591">
    <property type="protein sequence ID" value="BCU57816.1"/>
    <property type="molecule type" value="Genomic_DNA"/>
</dbReference>
<dbReference type="InterPro" id="IPR036249">
    <property type="entry name" value="Thioredoxin-like_sf"/>
</dbReference>
<feature type="signal peptide" evidence="1">
    <location>
        <begin position="1"/>
        <end position="25"/>
    </location>
</feature>
<evidence type="ECO:0000313" key="3">
    <source>
        <dbReference type="EMBL" id="BCU57816.1"/>
    </source>
</evidence>
<dbReference type="Proteomes" id="UP000682928">
    <property type="component" value="Plasmid pENKO-1"/>
</dbReference>
<dbReference type="RefSeq" id="WP_088222280.1">
    <property type="nucleotide sequence ID" value="NZ_AP024591.1"/>
</dbReference>
<dbReference type="PROSITE" id="PS51352">
    <property type="entry name" value="THIOREDOXIN_2"/>
    <property type="match status" value="1"/>
</dbReference>
<reference evidence="3" key="1">
    <citation type="submission" date="2021-04" db="EMBL/GenBank/DDBJ databases">
        <title>Difference and commonality of drug resistance evolution in various bacteria. and drug sensitivity profiles.</title>
        <authorList>
            <person name="Maeda T."/>
            <person name="Shibai A."/>
            <person name="Kawada K."/>
            <person name="Kotani H."/>
            <person name="Tarusawa Y."/>
            <person name="Tanabe K."/>
            <person name="Furusawa C."/>
        </authorList>
    </citation>
    <scope>NUCLEOTIDE SEQUENCE</scope>
    <source>
        <strain evidence="3">JCM 8580</strain>
        <plasmid evidence="3">pENKO-1</plasmid>
    </source>
</reference>